<evidence type="ECO:0000256" key="1">
    <source>
        <dbReference type="SAM" id="MobiDB-lite"/>
    </source>
</evidence>
<proteinExistence type="predicted"/>
<gene>
    <name evidence="2" type="ORF">GIB67_009628</name>
</gene>
<comment type="caution">
    <text evidence="2">The sequence shown here is derived from an EMBL/GenBank/DDBJ whole genome shotgun (WGS) entry which is preliminary data.</text>
</comment>
<accession>A0A7J7M2B2</accession>
<dbReference type="Proteomes" id="UP000541444">
    <property type="component" value="Unassembled WGS sequence"/>
</dbReference>
<dbReference type="EMBL" id="JACGCM010001816">
    <property type="protein sequence ID" value="KAF6149009.1"/>
    <property type="molecule type" value="Genomic_DNA"/>
</dbReference>
<feature type="compositionally biased region" description="Basic residues" evidence="1">
    <location>
        <begin position="60"/>
        <end position="69"/>
    </location>
</feature>
<reference evidence="2 3" key="1">
    <citation type="journal article" date="2020" name="IScience">
        <title>Genome Sequencing of the Endangered Kingdonia uniflora (Circaeasteraceae, Ranunculales) Reveals Potential Mechanisms of Evolutionary Specialization.</title>
        <authorList>
            <person name="Sun Y."/>
            <person name="Deng T."/>
            <person name="Zhang A."/>
            <person name="Moore M.J."/>
            <person name="Landis J.B."/>
            <person name="Lin N."/>
            <person name="Zhang H."/>
            <person name="Zhang X."/>
            <person name="Huang J."/>
            <person name="Zhang X."/>
            <person name="Sun H."/>
            <person name="Wang H."/>
        </authorList>
    </citation>
    <scope>NUCLEOTIDE SEQUENCE [LARGE SCALE GENOMIC DNA]</scope>
    <source>
        <strain evidence="2">TB1705</strain>
        <tissue evidence="2">Leaf</tissue>
    </source>
</reference>
<dbReference type="AlphaFoldDB" id="A0A7J7M2B2"/>
<protein>
    <submittedName>
        <fullName evidence="2">Uncharacterized protein</fullName>
    </submittedName>
</protein>
<evidence type="ECO:0000313" key="2">
    <source>
        <dbReference type="EMBL" id="KAF6149009.1"/>
    </source>
</evidence>
<feature type="region of interest" description="Disordered" evidence="1">
    <location>
        <begin position="60"/>
        <end position="100"/>
    </location>
</feature>
<dbReference type="OrthoDB" id="1430143at2759"/>
<feature type="compositionally biased region" description="Gly residues" evidence="1">
    <location>
        <begin position="78"/>
        <end position="95"/>
    </location>
</feature>
<sequence length="256" mass="28094">MEVSLDGSNSLPDGANDYIYENEYSGDFGPIGPSKSLVLSGVEYEQARKWSRHNDFLKRRKTAGKRKSGSIHLITGGRSTGEGDGGDDTGTGADGGDAATIPKPEPICLSSIITELCAKKKRGPSRGPASLPDRRKRNVSVNHLGRFYRLGVAHHQKHLWGHVNIHHQCFIVISIKKCTPDSQKDRGVARGEVVAIDLDTLIHNVILGDGFYKIFLSKVMKPRTPLSKDDGYSEDLGDFGEGAYIAWAIWCLEFDK</sequence>
<evidence type="ECO:0000313" key="3">
    <source>
        <dbReference type="Proteomes" id="UP000541444"/>
    </source>
</evidence>
<organism evidence="2 3">
    <name type="scientific">Kingdonia uniflora</name>
    <dbReference type="NCBI Taxonomy" id="39325"/>
    <lineage>
        <taxon>Eukaryota</taxon>
        <taxon>Viridiplantae</taxon>
        <taxon>Streptophyta</taxon>
        <taxon>Embryophyta</taxon>
        <taxon>Tracheophyta</taxon>
        <taxon>Spermatophyta</taxon>
        <taxon>Magnoliopsida</taxon>
        <taxon>Ranunculales</taxon>
        <taxon>Circaeasteraceae</taxon>
        <taxon>Kingdonia</taxon>
    </lineage>
</organism>
<keyword evidence="3" id="KW-1185">Reference proteome</keyword>
<name>A0A7J7M2B2_9MAGN</name>